<evidence type="ECO:0008006" key="5">
    <source>
        <dbReference type="Google" id="ProtNLM"/>
    </source>
</evidence>
<proteinExistence type="predicted"/>
<gene>
    <name evidence="3" type="ORF">ACFOZ4_27150</name>
</gene>
<name>A0ABV8LVI4_9ACTN</name>
<keyword evidence="2" id="KW-0812">Transmembrane</keyword>
<dbReference type="RefSeq" id="WP_253761527.1">
    <property type="nucleotide sequence ID" value="NZ_JAMZDZ010000001.1"/>
</dbReference>
<keyword evidence="4" id="KW-1185">Reference proteome</keyword>
<comment type="caution">
    <text evidence="3">The sequence shown here is derived from an EMBL/GenBank/DDBJ whole genome shotgun (WGS) entry which is preliminary data.</text>
</comment>
<keyword evidence="2" id="KW-0472">Membrane</keyword>
<evidence type="ECO:0000313" key="3">
    <source>
        <dbReference type="EMBL" id="MFC4134304.1"/>
    </source>
</evidence>
<feature type="compositionally biased region" description="Low complexity" evidence="1">
    <location>
        <begin position="55"/>
        <end position="64"/>
    </location>
</feature>
<feature type="transmembrane region" description="Helical" evidence="2">
    <location>
        <begin position="105"/>
        <end position="124"/>
    </location>
</feature>
<dbReference type="Proteomes" id="UP001595816">
    <property type="component" value="Unassembled WGS sequence"/>
</dbReference>
<reference evidence="4" key="1">
    <citation type="journal article" date="2019" name="Int. J. Syst. Evol. Microbiol.">
        <title>The Global Catalogue of Microorganisms (GCM) 10K type strain sequencing project: providing services to taxonomists for standard genome sequencing and annotation.</title>
        <authorList>
            <consortium name="The Broad Institute Genomics Platform"/>
            <consortium name="The Broad Institute Genome Sequencing Center for Infectious Disease"/>
            <person name="Wu L."/>
            <person name="Ma J."/>
        </authorList>
    </citation>
    <scope>NUCLEOTIDE SEQUENCE [LARGE SCALE GENOMIC DNA]</scope>
    <source>
        <strain evidence="4">CGMCC 4.7289</strain>
    </source>
</reference>
<feature type="transmembrane region" description="Helical" evidence="2">
    <location>
        <begin position="136"/>
        <end position="155"/>
    </location>
</feature>
<keyword evidence="2" id="KW-1133">Transmembrane helix</keyword>
<evidence type="ECO:0000256" key="2">
    <source>
        <dbReference type="SAM" id="Phobius"/>
    </source>
</evidence>
<protein>
    <recommendedName>
        <fullName evidence="5">DUF308 domain-containing protein</fullName>
    </recommendedName>
</protein>
<accession>A0ABV8LVI4</accession>
<evidence type="ECO:0000256" key="1">
    <source>
        <dbReference type="SAM" id="MobiDB-lite"/>
    </source>
</evidence>
<evidence type="ECO:0000313" key="4">
    <source>
        <dbReference type="Proteomes" id="UP001595816"/>
    </source>
</evidence>
<sequence>MSVVGDPDGRSSDQVDAAFAQIVASYDAAPAEVTWPESEDLTPATPAEPAPAAPAGPTGPLFPANGPILNQPEPSLLDGLDTFGADLPDDEEPFVPPPPPPLPRISAQAIIGVIAIIGGVLLFFKPGLLPLGDQSGMVLGLLGIIGGAALLIMRLRPGGPDEPDLPDDGAVV</sequence>
<dbReference type="EMBL" id="JBHSAY010000015">
    <property type="protein sequence ID" value="MFC4134304.1"/>
    <property type="molecule type" value="Genomic_DNA"/>
</dbReference>
<organism evidence="3 4">
    <name type="scientific">Hamadaea flava</name>
    <dbReference type="NCBI Taxonomy" id="1742688"/>
    <lineage>
        <taxon>Bacteria</taxon>
        <taxon>Bacillati</taxon>
        <taxon>Actinomycetota</taxon>
        <taxon>Actinomycetes</taxon>
        <taxon>Micromonosporales</taxon>
        <taxon>Micromonosporaceae</taxon>
        <taxon>Hamadaea</taxon>
    </lineage>
</organism>
<feature type="region of interest" description="Disordered" evidence="1">
    <location>
        <begin position="31"/>
        <end position="89"/>
    </location>
</feature>